<evidence type="ECO:0000256" key="3">
    <source>
        <dbReference type="ARBA" id="ARBA00022448"/>
    </source>
</evidence>
<dbReference type="PRINTS" id="PR00702">
    <property type="entry name" value="ACRIFLAVINRP"/>
</dbReference>
<dbReference type="NCBIfam" id="TIGR00915">
    <property type="entry name" value="2A0602"/>
    <property type="match status" value="1"/>
</dbReference>
<dbReference type="PANTHER" id="PTHR32063">
    <property type="match status" value="1"/>
</dbReference>
<evidence type="ECO:0000256" key="6">
    <source>
        <dbReference type="ARBA" id="ARBA00022692"/>
    </source>
</evidence>
<feature type="transmembrane region" description="Helical" evidence="9">
    <location>
        <begin position="904"/>
        <end position="922"/>
    </location>
</feature>
<dbReference type="EMBL" id="LR593886">
    <property type="protein sequence ID" value="VTS02406.1"/>
    <property type="molecule type" value="Genomic_DNA"/>
</dbReference>
<keyword evidence="7 9" id="KW-1133">Transmembrane helix</keyword>
<dbReference type="InterPro" id="IPR027463">
    <property type="entry name" value="AcrB_DN_DC_subdom"/>
</dbReference>
<reference evidence="10 11" key="1">
    <citation type="submission" date="2019-05" db="EMBL/GenBank/DDBJ databases">
        <authorList>
            <consortium name="Science for Life Laboratories"/>
        </authorList>
    </citation>
    <scope>NUCLEOTIDE SEQUENCE [LARGE SCALE GENOMIC DNA]</scope>
    <source>
        <strain evidence="10">Soil9</strain>
    </source>
</reference>
<evidence type="ECO:0000256" key="2">
    <source>
        <dbReference type="ARBA" id="ARBA00010942"/>
    </source>
</evidence>
<feature type="transmembrane region" description="Helical" evidence="9">
    <location>
        <begin position="556"/>
        <end position="575"/>
    </location>
</feature>
<feature type="transmembrane region" description="Helical" evidence="9">
    <location>
        <begin position="1152"/>
        <end position="1174"/>
    </location>
</feature>
<feature type="transmembrane region" description="Helical" evidence="9">
    <location>
        <begin position="516"/>
        <end position="536"/>
    </location>
</feature>
<feature type="transmembrane region" description="Helical" evidence="9">
    <location>
        <begin position="374"/>
        <end position="396"/>
    </location>
</feature>
<feature type="transmembrane region" description="Helical" evidence="9">
    <location>
        <begin position="445"/>
        <end position="474"/>
    </location>
</feature>
<dbReference type="Proteomes" id="UP000464178">
    <property type="component" value="Chromosome"/>
</dbReference>
<keyword evidence="4" id="KW-1003">Cell membrane</keyword>
<dbReference type="Gene3D" id="3.30.70.1440">
    <property type="entry name" value="Multidrug efflux transporter AcrB pore domain"/>
    <property type="match status" value="1"/>
</dbReference>
<dbReference type="SUPFAM" id="SSF82714">
    <property type="entry name" value="Multidrug efflux transporter AcrB TolC docking domain, DN and DC subdomains"/>
    <property type="match status" value="2"/>
</dbReference>
<evidence type="ECO:0000313" key="11">
    <source>
        <dbReference type="Proteomes" id="UP000464178"/>
    </source>
</evidence>
<evidence type="ECO:0000256" key="1">
    <source>
        <dbReference type="ARBA" id="ARBA00004429"/>
    </source>
</evidence>
<keyword evidence="6 9" id="KW-0812">Transmembrane</keyword>
<keyword evidence="3" id="KW-0813">Transport</keyword>
<evidence type="ECO:0000256" key="9">
    <source>
        <dbReference type="SAM" id="Phobius"/>
    </source>
</evidence>
<dbReference type="GO" id="GO:0005886">
    <property type="term" value="C:plasma membrane"/>
    <property type="evidence" value="ECO:0007669"/>
    <property type="project" value="UniProtKB-SubCell"/>
</dbReference>
<dbReference type="GO" id="GO:0042910">
    <property type="term" value="F:xenobiotic transmembrane transporter activity"/>
    <property type="evidence" value="ECO:0007669"/>
    <property type="project" value="TreeGrafter"/>
</dbReference>
<dbReference type="PANTHER" id="PTHR32063:SF11">
    <property type="entry name" value="CATION OR DRUG EFFLUX SYSTEM PROTEIN"/>
    <property type="match status" value="1"/>
</dbReference>
<dbReference type="Gene3D" id="3.30.2090.10">
    <property type="entry name" value="Multidrug efflux transporter AcrB TolC docking domain, DN and DC subdomains"/>
    <property type="match status" value="2"/>
</dbReference>
<dbReference type="FunFam" id="1.20.1640.10:FF:000001">
    <property type="entry name" value="Efflux pump membrane transporter"/>
    <property type="match status" value="1"/>
</dbReference>
<organism evidence="10 11">
    <name type="scientific">Gemmata massiliana</name>
    <dbReference type="NCBI Taxonomy" id="1210884"/>
    <lineage>
        <taxon>Bacteria</taxon>
        <taxon>Pseudomonadati</taxon>
        <taxon>Planctomycetota</taxon>
        <taxon>Planctomycetia</taxon>
        <taxon>Gemmatales</taxon>
        <taxon>Gemmataceae</taxon>
        <taxon>Gemmata</taxon>
    </lineage>
</organism>
<evidence type="ECO:0008006" key="12">
    <source>
        <dbReference type="Google" id="ProtNLM"/>
    </source>
</evidence>
<dbReference type="AlphaFoldDB" id="A0A6P2DHP9"/>
<dbReference type="SUPFAM" id="SSF82693">
    <property type="entry name" value="Multidrug efflux transporter AcrB pore domain, PN1, PN2, PC1 and PC2 subdomains"/>
    <property type="match status" value="4"/>
</dbReference>
<name>A0A6P2DHP9_9BACT</name>
<evidence type="ECO:0000256" key="8">
    <source>
        <dbReference type="ARBA" id="ARBA00023136"/>
    </source>
</evidence>
<dbReference type="GO" id="GO:0015562">
    <property type="term" value="F:efflux transmembrane transporter activity"/>
    <property type="evidence" value="ECO:0007669"/>
    <property type="project" value="InterPro"/>
</dbReference>
<evidence type="ECO:0000313" key="10">
    <source>
        <dbReference type="EMBL" id="VTS02406.1"/>
    </source>
</evidence>
<proteinExistence type="inferred from homology"/>
<dbReference type="Gene3D" id="3.30.70.1430">
    <property type="entry name" value="Multidrug efflux transporter AcrB pore domain"/>
    <property type="match status" value="2"/>
</dbReference>
<feature type="transmembrane region" description="Helical" evidence="9">
    <location>
        <begin position="480"/>
        <end position="504"/>
    </location>
</feature>
<dbReference type="KEGG" id="gms:SOIL9_75270"/>
<dbReference type="InterPro" id="IPR001036">
    <property type="entry name" value="Acrflvin-R"/>
</dbReference>
<dbReference type="FunFam" id="3.30.70.1430:FF:000001">
    <property type="entry name" value="Efflux pump membrane transporter"/>
    <property type="match status" value="1"/>
</dbReference>
<comment type="subcellular location">
    <subcellularLocation>
        <location evidence="1">Cell inner membrane</location>
        <topology evidence="1">Multi-pass membrane protein</topology>
    </subcellularLocation>
</comment>
<evidence type="ECO:0000256" key="7">
    <source>
        <dbReference type="ARBA" id="ARBA00022989"/>
    </source>
</evidence>
<dbReference type="Gene3D" id="3.30.70.1320">
    <property type="entry name" value="Multidrug efflux transporter AcrB pore domain like"/>
    <property type="match status" value="1"/>
</dbReference>
<feature type="transmembrane region" description="Helical" evidence="9">
    <location>
        <begin position="1061"/>
        <end position="1078"/>
    </location>
</feature>
<keyword evidence="5" id="KW-0997">Cell inner membrane</keyword>
<feature type="transmembrane region" description="Helical" evidence="9">
    <location>
        <begin position="1084"/>
        <end position="1109"/>
    </location>
</feature>
<dbReference type="InterPro" id="IPR004764">
    <property type="entry name" value="MdtF-like"/>
</dbReference>
<comment type="similarity">
    <text evidence="2">Belongs to the resistance-nodulation-cell division (RND) (TC 2.A.6) family.</text>
</comment>
<feature type="transmembrane region" description="Helical" evidence="9">
    <location>
        <begin position="928"/>
        <end position="948"/>
    </location>
</feature>
<keyword evidence="8 9" id="KW-0472">Membrane</keyword>
<dbReference type="GO" id="GO:0009636">
    <property type="term" value="P:response to toxic substance"/>
    <property type="evidence" value="ECO:0007669"/>
    <property type="project" value="UniProtKB-ARBA"/>
</dbReference>
<dbReference type="RefSeq" id="WP_162672730.1">
    <property type="nucleotide sequence ID" value="NZ_LR593886.1"/>
</dbReference>
<protein>
    <recommendedName>
        <fullName evidence="12">SSD domain-containing protein</fullName>
    </recommendedName>
</protein>
<dbReference type="Pfam" id="PF00873">
    <property type="entry name" value="ACR_tran"/>
    <property type="match status" value="2"/>
</dbReference>
<dbReference type="Gene3D" id="1.20.1640.10">
    <property type="entry name" value="Multidrug efflux transporter AcrB transmembrane domain"/>
    <property type="match status" value="3"/>
</dbReference>
<sequence length="1220" mass="131347">MIARFFIDRPIFATVLSVVITLAGAMAVGTLPVSQYPKVTPPTIQIDCNYPGASAQVVSETIASPIEQQVNGVEDMLYMTSQCTSDGTYTLTVTFKSGTDLNMAQVRVQNRVNLAFPQLPEVVRSTGITTRKRSPELLMTVGITSPPEPGLPDGRYDQLYLSNYAVLKLKEELQRLPGISDVTIFGQRDYAMRLWVDPDKLAARNLTAADVVQALRQQNLPIAAGQVGQPPNGTGQPYQLTLAALGRLEDIEQFEQIVVKGGPQGQLVKVKDVARVELGAKSHDVANRFDDKPTVGLAIFILPEANAIQTAEAVKGHMAKMGKDFPPGITYEIGYDTSPFIRESIFEVFKSLRDAIVLVAIVVLVFLQTWRAAIIPLAAVPVAIIGTFGAMALAGFTINNLTLFGLVLAVGIVVDDAIVVVEAVQHQLEKGLAPREATIRAMEDVSGPIIAVGIVLGAVFLPCAFLSGIVGAFFRQFALTIAVSTLISTFNSLTLSPALCSLLLKGAPDPNRKPSFVAVLMGYAFAPLTYLGRLFNRVFETTNRAYVKLVSLGLRVPLLVLAGYAAIVASGMAAFRTQPTGFIPQQDKGYMICSVQLPDAASAERTREVMSKISRIALETELDDGTGNKVRPVRHVNAVAGNSFVISAYGSNFGSMFVILDDFENRRSKTLTADAIATELRKRFNMLCPEGQVQVFGAPAVSGLGRAGGFRIMIEDRGDVGPAMLQQQTEAFIEKANQQKQVVGLFTVFKTNSPQLVLAINIDACLERQVDVGDVYATLQGTMGSRYANDFNRFGRTWQVNVQADDRFRDQLEDVKRLKVRNKKGDMVPLGALLTVNERSGPLVITRYNMYPAAAVNGNVSAGSSTGDAIGMLEKLAEQQLPDKMAYEWTELTFLEKQSRNTGGLVFGLSVAFVFLILSALYESWAFPLAVILVVPVCVACSLGAVWLSDPGSATQQVLQWNAGDGPEFLKLGPWALETAAWIDRVLIGNANKWALASGIGKQDVNIFTQVGFVVLVGLACKNAILIVEFAKIARDRGAELNAAILEACALRFRPIMMTSVAFMLGVVPLAIATGAGAEMRQALGVAVLGGMLGVTAFGVFLTPVFFALMDRLVRRARHLTGHSRVMSLAELALVIMAIPGLLLAIEFGSDALLYELLLGFVGLLAAVFLGMLVMATGDTVHTLGDVVRGAGRLVLAVPTRAVRKLGNVARKIRIRGGTK</sequence>
<accession>A0A6P2DHP9</accession>
<gene>
    <name evidence="10" type="ORF">SOIL9_75270</name>
</gene>
<evidence type="ECO:0000256" key="5">
    <source>
        <dbReference type="ARBA" id="ARBA00022519"/>
    </source>
</evidence>
<feature type="transmembrane region" description="Helical" evidence="9">
    <location>
        <begin position="1129"/>
        <end position="1146"/>
    </location>
</feature>
<dbReference type="SUPFAM" id="SSF82866">
    <property type="entry name" value="Multidrug efflux transporter AcrB transmembrane domain"/>
    <property type="match status" value="2"/>
</dbReference>
<evidence type="ECO:0000256" key="4">
    <source>
        <dbReference type="ARBA" id="ARBA00022475"/>
    </source>
</evidence>
<keyword evidence="11" id="KW-1185">Reference proteome</keyword>
<feature type="transmembrane region" description="Helical" evidence="9">
    <location>
        <begin position="402"/>
        <end position="424"/>
    </location>
</feature>